<sequence>RTARIRRPTRRPTPRTGSTWPGCLRPGRWRSPGP</sequence>
<name>A0A382IKS5_9ZZZZ</name>
<feature type="region of interest" description="Disordered" evidence="1">
    <location>
        <begin position="1"/>
        <end position="34"/>
    </location>
</feature>
<feature type="non-terminal residue" evidence="2">
    <location>
        <position position="1"/>
    </location>
</feature>
<evidence type="ECO:0000313" key="2">
    <source>
        <dbReference type="EMBL" id="SVC00226.1"/>
    </source>
</evidence>
<feature type="non-terminal residue" evidence="2">
    <location>
        <position position="34"/>
    </location>
</feature>
<organism evidence="2">
    <name type="scientific">marine metagenome</name>
    <dbReference type="NCBI Taxonomy" id="408172"/>
    <lineage>
        <taxon>unclassified sequences</taxon>
        <taxon>metagenomes</taxon>
        <taxon>ecological metagenomes</taxon>
    </lineage>
</organism>
<proteinExistence type="predicted"/>
<gene>
    <name evidence="2" type="ORF">METZ01_LOCUS253080</name>
</gene>
<dbReference type="EMBL" id="UINC01068000">
    <property type="protein sequence ID" value="SVC00226.1"/>
    <property type="molecule type" value="Genomic_DNA"/>
</dbReference>
<dbReference type="AlphaFoldDB" id="A0A382IKS5"/>
<accession>A0A382IKS5</accession>
<reference evidence="2" key="1">
    <citation type="submission" date="2018-05" db="EMBL/GenBank/DDBJ databases">
        <authorList>
            <person name="Lanie J.A."/>
            <person name="Ng W.-L."/>
            <person name="Kazmierczak K.M."/>
            <person name="Andrzejewski T.M."/>
            <person name="Davidsen T.M."/>
            <person name="Wayne K.J."/>
            <person name="Tettelin H."/>
            <person name="Glass J.I."/>
            <person name="Rusch D."/>
            <person name="Podicherti R."/>
            <person name="Tsui H.-C.T."/>
            <person name="Winkler M.E."/>
        </authorList>
    </citation>
    <scope>NUCLEOTIDE SEQUENCE</scope>
</reference>
<evidence type="ECO:0000256" key="1">
    <source>
        <dbReference type="SAM" id="MobiDB-lite"/>
    </source>
</evidence>
<protein>
    <submittedName>
        <fullName evidence="2">Uncharacterized protein</fullName>
    </submittedName>
</protein>
<feature type="compositionally biased region" description="Basic residues" evidence="1">
    <location>
        <begin position="1"/>
        <end position="13"/>
    </location>
</feature>